<organism evidence="2">
    <name type="scientific">uncultured Dysgonomonas sp</name>
    <dbReference type="NCBI Taxonomy" id="206096"/>
    <lineage>
        <taxon>Bacteria</taxon>
        <taxon>Pseudomonadati</taxon>
        <taxon>Bacteroidota</taxon>
        <taxon>Bacteroidia</taxon>
        <taxon>Bacteroidales</taxon>
        <taxon>Dysgonomonadaceae</taxon>
        <taxon>Dysgonomonas</taxon>
        <taxon>environmental samples</taxon>
    </lineage>
</organism>
<name>A0A212J636_9BACT</name>
<proteinExistence type="predicted"/>
<accession>A0A212J636</accession>
<sequence length="62" mass="7509">MTIDEETIRLLAKQEIIKREIQLHEEREIELKKTLHLFFSVFKWFLVILSIIGLIVYICHNI</sequence>
<protein>
    <submittedName>
        <fullName evidence="2">Uncharacterized protein</fullName>
    </submittedName>
</protein>
<dbReference type="EMBL" id="FLUL01000001">
    <property type="protein sequence ID" value="SBV94908.1"/>
    <property type="molecule type" value="Genomic_DNA"/>
</dbReference>
<reference evidence="2" key="1">
    <citation type="submission" date="2016-04" db="EMBL/GenBank/DDBJ databases">
        <authorList>
            <person name="Evans L.H."/>
            <person name="Alamgir A."/>
            <person name="Owens N."/>
            <person name="Weber N.D."/>
            <person name="Virtaneva K."/>
            <person name="Barbian K."/>
            <person name="Babar A."/>
            <person name="Rosenke K."/>
        </authorList>
    </citation>
    <scope>NUCLEOTIDE SEQUENCE</scope>
    <source>
        <strain evidence="2">86-2</strain>
    </source>
</reference>
<keyword evidence="1" id="KW-1133">Transmembrane helix</keyword>
<dbReference type="AlphaFoldDB" id="A0A212J636"/>
<gene>
    <name evidence="2" type="ORF">KL86DYS2_10814</name>
</gene>
<keyword evidence="1" id="KW-0812">Transmembrane</keyword>
<keyword evidence="1" id="KW-0472">Membrane</keyword>
<evidence type="ECO:0000256" key="1">
    <source>
        <dbReference type="SAM" id="Phobius"/>
    </source>
</evidence>
<evidence type="ECO:0000313" key="2">
    <source>
        <dbReference type="EMBL" id="SBV94908.1"/>
    </source>
</evidence>
<feature type="transmembrane region" description="Helical" evidence="1">
    <location>
        <begin position="37"/>
        <end position="59"/>
    </location>
</feature>